<sequence length="486" mass="50846">MAGRLASGPVALGYAEGDIVPAHDVDPFASKLGGRPVWLDAVSPVPPHAATACQQCGSAMLLLVQAYVPLRDSPYDRVLYVWACNRRACSGAPGAAKATRAHILNEEYAQTLARRAEEASHARPSRAKQIGLPGSLFAGVVGPEEPLDFGSVWRANAAASSGLPEGPAHSAQLFSGPLFGKGLAEPVASPAADTDPGAAAADLEDETGLAGGIERLAIASEPAAATGEADASHTSWGPDAPAVPAMYLAFEDEEEPRAHARVETQCRAEIQEAMEAACAVHEHGGGRHGKSKQVAADDCAEERYERDALPPGTDAAFARFSRVVSRNPEQVLRYQFGGVPLLYTAQDETARLLRAGPQSGDSGSDSDSDSDAGGGGWRRGCSTDGLPKCPRCGARRVFECQIMPALLSVLQLSSHAQQTAGREADLRAAAAQGLAGGRLLQSFDLGMEFGAALVFVCEADCHREQPSGRPGATYYDELVLVQQESL</sequence>
<dbReference type="EMBL" id="JANBUJ010000001">
    <property type="protein sequence ID" value="KAJ2775990.1"/>
    <property type="molecule type" value="Genomic_DNA"/>
</dbReference>
<reference evidence="1" key="1">
    <citation type="submission" date="2022-07" db="EMBL/GenBank/DDBJ databases">
        <title>Phylogenomic reconstructions and comparative analyses of Kickxellomycotina fungi.</title>
        <authorList>
            <person name="Reynolds N.K."/>
            <person name="Stajich J.E."/>
            <person name="Barry K."/>
            <person name="Grigoriev I.V."/>
            <person name="Crous P."/>
            <person name="Smith M.E."/>
        </authorList>
    </citation>
    <scope>NUCLEOTIDE SEQUENCE</scope>
    <source>
        <strain evidence="1">CBS 109366</strain>
    </source>
</reference>
<accession>A0ACC1K9A9</accession>
<keyword evidence="2" id="KW-1185">Reference proteome</keyword>
<name>A0ACC1K9A9_9FUNG</name>
<comment type="caution">
    <text evidence="1">The sequence shown here is derived from an EMBL/GenBank/DDBJ whole genome shotgun (WGS) entry which is preliminary data.</text>
</comment>
<organism evidence="1 2">
    <name type="scientific">Coemansia nantahalensis</name>
    <dbReference type="NCBI Taxonomy" id="2789366"/>
    <lineage>
        <taxon>Eukaryota</taxon>
        <taxon>Fungi</taxon>
        <taxon>Fungi incertae sedis</taxon>
        <taxon>Zoopagomycota</taxon>
        <taxon>Kickxellomycotina</taxon>
        <taxon>Kickxellomycetes</taxon>
        <taxon>Kickxellales</taxon>
        <taxon>Kickxellaceae</taxon>
        <taxon>Coemansia</taxon>
    </lineage>
</organism>
<evidence type="ECO:0000313" key="1">
    <source>
        <dbReference type="EMBL" id="KAJ2775990.1"/>
    </source>
</evidence>
<gene>
    <name evidence="1" type="ORF">IWQ57_000147</name>
</gene>
<proteinExistence type="predicted"/>
<dbReference type="Proteomes" id="UP001140234">
    <property type="component" value="Unassembled WGS sequence"/>
</dbReference>
<protein>
    <submittedName>
        <fullName evidence="1">Uncharacterized protein</fullName>
    </submittedName>
</protein>
<evidence type="ECO:0000313" key="2">
    <source>
        <dbReference type="Proteomes" id="UP001140234"/>
    </source>
</evidence>